<dbReference type="InterPro" id="IPR043519">
    <property type="entry name" value="NT_sf"/>
</dbReference>
<dbReference type="Proteomes" id="UP000655287">
    <property type="component" value="Unassembled WGS sequence"/>
</dbReference>
<sequence>MSTCTEAIDQLAAVNRPVQLAVMERIVEHLAAGPAVTHMLVRGSIARGTSDRLSDVDLVVGVAPTAFEEFVTVHDALASTTLGAIMPGWPDTIVPRMGGLGYVHLIEHDGRLYQLDLYLAPTDKIAAITKLTRGHLVYRNDKAGDPAPDPAVAPFVEARLAAPLTCEQLIVEALVLTWMIHKRILRGQRFMAYAEHHMLATTARTLIRTALSPRNAFYGWYHLDTDISVTPIGRSCLRDLEAMITAPSLPTSGSLAASLERILTLAHRAAPQAVDALRLSIEAYRHHLELTDLP</sequence>
<evidence type="ECO:0000313" key="1">
    <source>
        <dbReference type="EMBL" id="GII79117.1"/>
    </source>
</evidence>
<reference evidence="1" key="1">
    <citation type="submission" date="2021-01" db="EMBL/GenBank/DDBJ databases">
        <title>Whole genome shotgun sequence of Sphaerisporangium rufum NBRC 109079.</title>
        <authorList>
            <person name="Komaki H."/>
            <person name="Tamura T."/>
        </authorList>
    </citation>
    <scope>NUCLEOTIDE SEQUENCE</scope>
    <source>
        <strain evidence="1">NBRC 109079</strain>
    </source>
</reference>
<comment type="caution">
    <text evidence="1">The sequence shown here is derived from an EMBL/GenBank/DDBJ whole genome shotgun (WGS) entry which is preliminary data.</text>
</comment>
<dbReference type="RefSeq" id="WP_203988864.1">
    <property type="nucleotide sequence ID" value="NZ_BOOU01000054.1"/>
</dbReference>
<dbReference type="SUPFAM" id="SSF81301">
    <property type="entry name" value="Nucleotidyltransferase"/>
    <property type="match status" value="1"/>
</dbReference>
<gene>
    <name evidence="1" type="ORF">Sru01_40990</name>
</gene>
<organism evidence="1 2">
    <name type="scientific">Sphaerisporangium rufum</name>
    <dbReference type="NCBI Taxonomy" id="1381558"/>
    <lineage>
        <taxon>Bacteria</taxon>
        <taxon>Bacillati</taxon>
        <taxon>Actinomycetota</taxon>
        <taxon>Actinomycetes</taxon>
        <taxon>Streptosporangiales</taxon>
        <taxon>Streptosporangiaceae</taxon>
        <taxon>Sphaerisporangium</taxon>
    </lineage>
</organism>
<dbReference type="Gene3D" id="3.30.460.10">
    <property type="entry name" value="Beta Polymerase, domain 2"/>
    <property type="match status" value="1"/>
</dbReference>
<evidence type="ECO:0008006" key="3">
    <source>
        <dbReference type="Google" id="ProtNLM"/>
    </source>
</evidence>
<protein>
    <recommendedName>
        <fullName evidence="3">Nucleotidyltransferase domain-containing protein</fullName>
    </recommendedName>
</protein>
<accession>A0A919R8C8</accession>
<dbReference type="AlphaFoldDB" id="A0A919R8C8"/>
<evidence type="ECO:0000313" key="2">
    <source>
        <dbReference type="Proteomes" id="UP000655287"/>
    </source>
</evidence>
<name>A0A919R8C8_9ACTN</name>
<keyword evidence="2" id="KW-1185">Reference proteome</keyword>
<proteinExistence type="predicted"/>
<dbReference type="EMBL" id="BOOU01000054">
    <property type="protein sequence ID" value="GII79117.1"/>
    <property type="molecule type" value="Genomic_DNA"/>
</dbReference>